<name>A0A8T1SJG3_CHESE</name>
<comment type="caution">
    <text evidence="3">The sequence shown here is derived from an EMBL/GenBank/DDBJ whole genome shotgun (WGS) entry which is preliminary data.</text>
</comment>
<dbReference type="Pfam" id="PF13837">
    <property type="entry name" value="Myb_DNA-bind_4"/>
    <property type="match status" value="1"/>
</dbReference>
<evidence type="ECO:0000313" key="4">
    <source>
        <dbReference type="Proteomes" id="UP000765507"/>
    </source>
</evidence>
<dbReference type="Proteomes" id="UP000765507">
    <property type="component" value="Unassembled WGS sequence"/>
</dbReference>
<evidence type="ECO:0000256" key="1">
    <source>
        <dbReference type="SAM" id="MobiDB-lite"/>
    </source>
</evidence>
<feature type="domain" description="Myb/SANT-like DNA-binding" evidence="2">
    <location>
        <begin position="14"/>
        <end position="92"/>
    </location>
</feature>
<dbReference type="PANTHER" id="PTHR47595:SF1">
    <property type="entry name" value="MYB_SANT-LIKE DNA-BINDING DOMAIN-CONTAINING PROTEIN"/>
    <property type="match status" value="1"/>
</dbReference>
<sequence length="200" mass="21845">MTMAAQVPKRAPAFSTQEIPDLIALWGEKFGQAELFAKIARRMGGKGYTRDAQQCPVKIQALMQAYLKTRMANSRSGAEPQTCPFYEQLHAILGRDSIITPVFLRDTSQEAISNSEEDIVDEEEEEEENVQQASGGSILPHNQDLTLEPIPSQDPLVRDCDGGEGTSAATVSLGASSTPAQRLSQIGRGGKRTREDMFCD</sequence>
<dbReference type="InterPro" id="IPR044822">
    <property type="entry name" value="Myb_DNA-bind_4"/>
</dbReference>
<reference evidence="3 4" key="1">
    <citation type="journal article" date="2020" name="G3 (Bethesda)">
        <title>Draft Genome of the Common Snapping Turtle, Chelydra serpentina, a Model for Phenotypic Plasticity in Reptiles.</title>
        <authorList>
            <person name="Das D."/>
            <person name="Singh S.K."/>
            <person name="Bierstedt J."/>
            <person name="Erickson A."/>
            <person name="Galli G.L.J."/>
            <person name="Crossley D.A. 2nd"/>
            <person name="Rhen T."/>
        </authorList>
    </citation>
    <scope>NUCLEOTIDE SEQUENCE [LARGE SCALE GENOMIC DNA]</scope>
    <source>
        <strain evidence="3">KW</strain>
    </source>
</reference>
<keyword evidence="4" id="KW-1185">Reference proteome</keyword>
<dbReference type="AlphaFoldDB" id="A0A8T1SJG3"/>
<dbReference type="OrthoDB" id="9012254at2759"/>
<feature type="compositionally biased region" description="Polar residues" evidence="1">
    <location>
        <begin position="167"/>
        <end position="184"/>
    </location>
</feature>
<accession>A0A8T1SJG3</accession>
<feature type="region of interest" description="Disordered" evidence="1">
    <location>
        <begin position="130"/>
        <end position="200"/>
    </location>
</feature>
<proteinExistence type="predicted"/>
<gene>
    <name evidence="3" type="ORF">G0U57_006667</name>
</gene>
<protein>
    <recommendedName>
        <fullName evidence="2">Myb/SANT-like DNA-binding domain-containing protein</fullName>
    </recommendedName>
</protein>
<dbReference type="EMBL" id="JAHGAV010000192">
    <property type="protein sequence ID" value="KAG6929008.1"/>
    <property type="molecule type" value="Genomic_DNA"/>
</dbReference>
<dbReference type="PANTHER" id="PTHR47595">
    <property type="entry name" value="HEAT SHOCK 70 KDA PROTEIN 14"/>
    <property type="match status" value="1"/>
</dbReference>
<organism evidence="3 4">
    <name type="scientific">Chelydra serpentina</name>
    <name type="common">Snapping turtle</name>
    <name type="synonym">Testudo serpentina</name>
    <dbReference type="NCBI Taxonomy" id="8475"/>
    <lineage>
        <taxon>Eukaryota</taxon>
        <taxon>Metazoa</taxon>
        <taxon>Chordata</taxon>
        <taxon>Craniata</taxon>
        <taxon>Vertebrata</taxon>
        <taxon>Euteleostomi</taxon>
        <taxon>Archelosauria</taxon>
        <taxon>Testudinata</taxon>
        <taxon>Testudines</taxon>
        <taxon>Cryptodira</taxon>
        <taxon>Durocryptodira</taxon>
        <taxon>Americhelydia</taxon>
        <taxon>Chelydroidea</taxon>
        <taxon>Chelydridae</taxon>
        <taxon>Chelydra</taxon>
    </lineage>
</organism>
<evidence type="ECO:0000313" key="3">
    <source>
        <dbReference type="EMBL" id="KAG6929008.1"/>
    </source>
</evidence>
<dbReference type="Gene3D" id="1.10.10.60">
    <property type="entry name" value="Homeodomain-like"/>
    <property type="match status" value="1"/>
</dbReference>
<evidence type="ECO:0000259" key="2">
    <source>
        <dbReference type="Pfam" id="PF13837"/>
    </source>
</evidence>